<comment type="caution">
    <text evidence="1">The sequence shown here is derived from an EMBL/GenBank/DDBJ whole genome shotgun (WGS) entry which is preliminary data.</text>
</comment>
<proteinExistence type="predicted"/>
<accession>A0A316WVQ4</accession>
<dbReference type="AlphaFoldDB" id="A0A316WVQ4"/>
<dbReference type="Proteomes" id="UP000236413">
    <property type="component" value="Unassembled WGS sequence"/>
</dbReference>
<organism evidence="1 2">
    <name type="scientific">Chryseobacterium viscerum</name>
    <dbReference type="NCBI Taxonomy" id="1037377"/>
    <lineage>
        <taxon>Bacteria</taxon>
        <taxon>Pseudomonadati</taxon>
        <taxon>Bacteroidota</taxon>
        <taxon>Flavobacteriia</taxon>
        <taxon>Flavobacteriales</taxon>
        <taxon>Weeksellaceae</taxon>
        <taxon>Chryseobacterium group</taxon>
        <taxon>Chryseobacterium</taxon>
    </lineage>
</organism>
<dbReference type="RefSeq" id="WP_103231539.1">
    <property type="nucleotide sequence ID" value="NZ_PPEG02000001.1"/>
</dbReference>
<gene>
    <name evidence="1" type="ORF">C1634_000285</name>
</gene>
<evidence type="ECO:0000313" key="1">
    <source>
        <dbReference type="EMBL" id="PWN65219.1"/>
    </source>
</evidence>
<evidence type="ECO:0000313" key="2">
    <source>
        <dbReference type="Proteomes" id="UP000236413"/>
    </source>
</evidence>
<name>A0A316WVQ4_9FLAO</name>
<sequence length="281" mass="32161">METLELKNPEFGTEAIGNKLADLVSLRKERTNPLVAAGHMDHDIGIMFMFQAKKGVLSNSGAASKLVNPYLNSYLVDISTFETLFNTFSPQGKGIKFEFIFISQQDYIKYTGSTNVSTGANEFLYFVATPLDHNDNAMGHYIIFNLGHKFEADMDFISPEERRILHNNCLSSQFYTNMNTYRAPLLQAEGIYYTWADINKILHERNIDGRLYKEVQFTLGEVIELDIIREYFRDNPYYAFDDVAYAAAYNGNEKRLTPIGRYLPDDLVGKEVFFDMGSLYP</sequence>
<protein>
    <submittedName>
        <fullName evidence="1">Uncharacterized protein</fullName>
    </submittedName>
</protein>
<reference evidence="1 2" key="1">
    <citation type="submission" date="2018-04" db="EMBL/GenBank/DDBJ databases">
        <title>Chryseobacterium oncorhynchi 701B-08T from rainbow trout, and Chryseobacterium viscerum 687B-08T from diseased fish.</title>
        <authorList>
            <person name="Jeong J.-J."/>
            <person name="Lee Y.J."/>
            <person name="Pathiraja D."/>
            <person name="Park B."/>
            <person name="Choi I.-G."/>
            <person name="Kim K.D."/>
        </authorList>
    </citation>
    <scope>NUCLEOTIDE SEQUENCE [LARGE SCALE GENOMIC DNA]</scope>
    <source>
        <strain evidence="1 2">687B-08</strain>
    </source>
</reference>
<dbReference type="EMBL" id="PPEG02000001">
    <property type="protein sequence ID" value="PWN65219.1"/>
    <property type="molecule type" value="Genomic_DNA"/>
</dbReference>